<keyword evidence="2" id="KW-0645">Protease</keyword>
<dbReference type="InterPro" id="IPR001940">
    <property type="entry name" value="Peptidase_S1C"/>
</dbReference>
<dbReference type="Gene3D" id="2.30.42.10">
    <property type="match status" value="1"/>
</dbReference>
<sequence length="376" mass="39045">MYKTMYKKLTAYFLVAVFGAVVGSGITLGYNNGWLLRSQQKAIASLQGMLKPSTAQAQAELSANRDTAVVRAAEKVGPAVVGITNKAYAMDPFQGKTLVEQGVGSGVIFDSNGYIVTNNHVVAGAEQITVSLADGRVMQGKVLGADPVTDLAVVKVDATGLPTAQFGDSSTLRVGEPAIAIGNPLGLEFQGSVTAGVISALNRSIEIGERKFKLIQTDAAINPGNSGGALVNADGVVVGINSAKVSVPGVEGMGFAIPINMARPIIKELIAKGHIVRPYLGVGVMDNKSAAAYGYDLQLARGVYVAKVEADGPAGQAGILKGDIILSVAGQQTNTVADLRDVVDAQKVGEKVIVVVLRDGDEHKIHVVLKEMPSQQ</sequence>
<keyword evidence="3" id="KW-0378">Hydrolase</keyword>
<dbReference type="InterPro" id="IPR009003">
    <property type="entry name" value="Peptidase_S1_PA"/>
</dbReference>
<keyword evidence="6" id="KW-1185">Reference proteome</keyword>
<dbReference type="GO" id="GO:0004252">
    <property type="term" value="F:serine-type endopeptidase activity"/>
    <property type="evidence" value="ECO:0007669"/>
    <property type="project" value="InterPro"/>
</dbReference>
<dbReference type="SMART" id="SM00228">
    <property type="entry name" value="PDZ"/>
    <property type="match status" value="1"/>
</dbReference>
<dbReference type="AlphaFoldDB" id="A0A498RAE0"/>
<proteinExistence type="inferred from homology"/>
<evidence type="ECO:0000256" key="2">
    <source>
        <dbReference type="ARBA" id="ARBA00022670"/>
    </source>
</evidence>
<dbReference type="GO" id="GO:0006508">
    <property type="term" value="P:proteolysis"/>
    <property type="evidence" value="ECO:0007669"/>
    <property type="project" value="UniProtKB-KW"/>
</dbReference>
<dbReference type="PROSITE" id="PS50106">
    <property type="entry name" value="PDZ"/>
    <property type="match status" value="1"/>
</dbReference>
<protein>
    <submittedName>
        <fullName evidence="5">Peptidase s1c</fullName>
    </submittedName>
</protein>
<dbReference type="InterPro" id="IPR043504">
    <property type="entry name" value="Peptidase_S1_PA_chymotrypsin"/>
</dbReference>
<accession>A0A498RAE0</accession>
<dbReference type="PANTHER" id="PTHR43343">
    <property type="entry name" value="PEPTIDASE S12"/>
    <property type="match status" value="1"/>
</dbReference>
<feature type="domain" description="PDZ" evidence="4">
    <location>
        <begin position="281"/>
        <end position="360"/>
    </location>
</feature>
<dbReference type="SUPFAM" id="SSF50156">
    <property type="entry name" value="PDZ domain-like"/>
    <property type="match status" value="1"/>
</dbReference>
<organism evidence="5 6">
    <name type="scientific">Lucifera butyrica</name>
    <dbReference type="NCBI Taxonomy" id="1351585"/>
    <lineage>
        <taxon>Bacteria</taxon>
        <taxon>Bacillati</taxon>
        <taxon>Bacillota</taxon>
        <taxon>Negativicutes</taxon>
        <taxon>Veillonellales</taxon>
        <taxon>Veillonellaceae</taxon>
        <taxon>Lucifera</taxon>
    </lineage>
</organism>
<gene>
    <name evidence="5" type="ORF">LUCI_3633</name>
</gene>
<dbReference type="PANTHER" id="PTHR43343:SF3">
    <property type="entry name" value="PROTEASE DO-LIKE 8, CHLOROPLASTIC"/>
    <property type="match status" value="1"/>
</dbReference>
<evidence type="ECO:0000313" key="6">
    <source>
        <dbReference type="Proteomes" id="UP000277811"/>
    </source>
</evidence>
<dbReference type="SUPFAM" id="SSF50494">
    <property type="entry name" value="Trypsin-like serine proteases"/>
    <property type="match status" value="1"/>
</dbReference>
<reference evidence="5 6" key="1">
    <citation type="submission" date="2018-06" db="EMBL/GenBank/DDBJ databases">
        <authorList>
            <person name="Strepis N."/>
        </authorList>
    </citation>
    <scope>NUCLEOTIDE SEQUENCE [LARGE SCALE GENOMIC DNA]</scope>
    <source>
        <strain evidence="5">LUCI</strain>
    </source>
</reference>
<dbReference type="PRINTS" id="PR00834">
    <property type="entry name" value="PROTEASES2C"/>
</dbReference>
<name>A0A498RAE0_9FIRM</name>
<dbReference type="InterPro" id="IPR001478">
    <property type="entry name" value="PDZ"/>
</dbReference>
<evidence type="ECO:0000313" key="5">
    <source>
        <dbReference type="EMBL" id="VBB08361.1"/>
    </source>
</evidence>
<evidence type="ECO:0000256" key="3">
    <source>
        <dbReference type="ARBA" id="ARBA00022801"/>
    </source>
</evidence>
<dbReference type="InterPro" id="IPR036034">
    <property type="entry name" value="PDZ_sf"/>
</dbReference>
<dbReference type="Pfam" id="PF13180">
    <property type="entry name" value="PDZ_2"/>
    <property type="match status" value="1"/>
</dbReference>
<dbReference type="Gene3D" id="2.40.10.10">
    <property type="entry name" value="Trypsin-like serine proteases"/>
    <property type="match status" value="2"/>
</dbReference>
<dbReference type="InterPro" id="IPR051201">
    <property type="entry name" value="Chloro_Bact_Ser_Proteases"/>
</dbReference>
<dbReference type="EMBL" id="UPPP01000088">
    <property type="protein sequence ID" value="VBB08361.1"/>
    <property type="molecule type" value="Genomic_DNA"/>
</dbReference>
<comment type="similarity">
    <text evidence="1">Belongs to the peptidase S1C family.</text>
</comment>
<dbReference type="RefSeq" id="WP_243638758.1">
    <property type="nucleotide sequence ID" value="NZ_UPPP01000088.1"/>
</dbReference>
<evidence type="ECO:0000256" key="1">
    <source>
        <dbReference type="ARBA" id="ARBA00010541"/>
    </source>
</evidence>
<dbReference type="Proteomes" id="UP000277811">
    <property type="component" value="Unassembled WGS sequence"/>
</dbReference>
<dbReference type="Pfam" id="PF13365">
    <property type="entry name" value="Trypsin_2"/>
    <property type="match status" value="1"/>
</dbReference>
<evidence type="ECO:0000259" key="4">
    <source>
        <dbReference type="PROSITE" id="PS50106"/>
    </source>
</evidence>